<dbReference type="InterPro" id="IPR010998">
    <property type="entry name" value="Integrase_recombinase_N"/>
</dbReference>
<sequence>MLYSDASGHWGCGAFVLSSAEWLQLRWPDSWLGIPIAAKELVPIVAGLAVWGSSWPGGTVQVYYDNMAVVQCLNTGSTKDPLLNHLLRVLALLLALRSSSVVPEQVRTLLLDLKGAWTSKSWMEKLGCCLSRVCEPVHEARMALGKEGTSFCAWANLNPLPASKATLCRFVAHLATEGLRAQSISGYLAAVCHLSIEAGFAPLPRGECPRLAYILKGVSQSQAAAPKPRRLPITPQLLLSLKDAWERGTVDAYSARLFWAISLMAFFGCFRIGELTQTNLSTCPAVEVGDVSFEGDPVRARIHLRFSKTDMSGAGADIILGSMGDPLCPVTALANYLQIPASCLCQPEAPQYQEHPS</sequence>
<dbReference type="OMA" id="PVHEARM"/>
<dbReference type="Gene3D" id="1.10.443.10">
    <property type="entry name" value="Intergrase catalytic core"/>
    <property type="match status" value="1"/>
</dbReference>
<dbReference type="PANTHER" id="PTHR34605">
    <property type="entry name" value="PHAGE_INTEGRASE DOMAIN-CONTAINING PROTEIN"/>
    <property type="match status" value="1"/>
</dbReference>
<dbReference type="SUPFAM" id="SSF56349">
    <property type="entry name" value="DNA breaking-rejoining enzymes"/>
    <property type="match status" value="1"/>
</dbReference>
<dbReference type="GO" id="GO:0015074">
    <property type="term" value="P:DNA integration"/>
    <property type="evidence" value="ECO:0007669"/>
    <property type="project" value="InterPro"/>
</dbReference>
<dbReference type="OrthoDB" id="421668at2759"/>
<dbReference type="InterPro" id="IPR011010">
    <property type="entry name" value="DNA_brk_join_enz"/>
</dbReference>
<dbReference type="SUPFAM" id="SSF47823">
    <property type="entry name" value="lambda integrase-like, N-terminal domain"/>
    <property type="match status" value="1"/>
</dbReference>
<dbReference type="InterPro" id="IPR013762">
    <property type="entry name" value="Integrase-like_cat_sf"/>
</dbReference>
<evidence type="ECO:0000313" key="3">
    <source>
        <dbReference type="EnsemblMetazoa" id="Aqu2.1.08116_001"/>
    </source>
</evidence>
<evidence type="ECO:0000256" key="1">
    <source>
        <dbReference type="ARBA" id="ARBA00023125"/>
    </source>
</evidence>
<protein>
    <submittedName>
        <fullName evidence="3">Uncharacterized protein</fullName>
    </submittedName>
</protein>
<dbReference type="AlphaFoldDB" id="A0A1X7T1A6"/>
<dbReference type="EnsemblMetazoa" id="Aqu2.1.08116_001">
    <property type="protein sequence ID" value="Aqu2.1.08116_001"/>
    <property type="gene ID" value="Aqu2.1.08116"/>
</dbReference>
<reference evidence="3" key="1">
    <citation type="submission" date="2017-05" db="UniProtKB">
        <authorList>
            <consortium name="EnsemblMetazoa"/>
        </authorList>
    </citation>
    <scope>IDENTIFICATION</scope>
</reference>
<evidence type="ECO:0000256" key="2">
    <source>
        <dbReference type="ARBA" id="ARBA00023172"/>
    </source>
</evidence>
<dbReference type="GO" id="GO:0003677">
    <property type="term" value="F:DNA binding"/>
    <property type="evidence" value="ECO:0007669"/>
    <property type="project" value="UniProtKB-KW"/>
</dbReference>
<proteinExistence type="predicted"/>
<accession>A0A1X7T1A6</accession>
<organism evidence="3">
    <name type="scientific">Amphimedon queenslandica</name>
    <name type="common">Sponge</name>
    <dbReference type="NCBI Taxonomy" id="400682"/>
    <lineage>
        <taxon>Eukaryota</taxon>
        <taxon>Metazoa</taxon>
        <taxon>Porifera</taxon>
        <taxon>Demospongiae</taxon>
        <taxon>Heteroscleromorpha</taxon>
        <taxon>Haplosclerida</taxon>
        <taxon>Niphatidae</taxon>
        <taxon>Amphimedon</taxon>
    </lineage>
</organism>
<dbReference type="PANTHER" id="PTHR34605:SF3">
    <property type="entry name" value="P CELL-TYPE AGGLUTINATION PROTEIN MAP4-LIKE-RELATED"/>
    <property type="match status" value="1"/>
</dbReference>
<dbReference type="InParanoid" id="A0A1X7T1A6"/>
<keyword evidence="1" id="KW-0238">DNA-binding</keyword>
<keyword evidence="2" id="KW-0233">DNA recombination</keyword>
<dbReference type="GO" id="GO:0006310">
    <property type="term" value="P:DNA recombination"/>
    <property type="evidence" value="ECO:0007669"/>
    <property type="project" value="UniProtKB-KW"/>
</dbReference>
<dbReference type="InterPro" id="IPR052925">
    <property type="entry name" value="Phage_Integrase-like_Recomb"/>
</dbReference>
<dbReference type="Gene3D" id="1.10.150.130">
    <property type="match status" value="1"/>
</dbReference>
<name>A0A1X7T1A6_AMPQE</name>